<evidence type="ECO:0000256" key="10">
    <source>
        <dbReference type="ARBA" id="ARBA00022692"/>
    </source>
</evidence>
<dbReference type="InterPro" id="IPR027417">
    <property type="entry name" value="P-loop_NTPase"/>
</dbReference>
<dbReference type="Pfam" id="PF01434">
    <property type="entry name" value="Peptidase_M41"/>
    <property type="match status" value="1"/>
</dbReference>
<dbReference type="CDD" id="cd19501">
    <property type="entry name" value="RecA-like_FtsH"/>
    <property type="match status" value="1"/>
</dbReference>
<keyword evidence="21" id="KW-0496">Mitochondrion</keyword>
<keyword evidence="18" id="KW-1133">Transmembrane helix</keyword>
<dbReference type="GO" id="GO:0006123">
    <property type="term" value="P:mitochondrial electron transport, cytochrome c to oxygen"/>
    <property type="evidence" value="ECO:0007669"/>
    <property type="project" value="InterPro"/>
</dbReference>
<dbReference type="GO" id="GO:0016887">
    <property type="term" value="F:ATP hydrolysis activity"/>
    <property type="evidence" value="ECO:0007669"/>
    <property type="project" value="InterPro"/>
</dbReference>
<evidence type="ECO:0000256" key="4">
    <source>
        <dbReference type="ARBA" id="ARBA00004673"/>
    </source>
</evidence>
<comment type="pathway">
    <text evidence="4">Energy metabolism; oxidative phosphorylation.</text>
</comment>
<dbReference type="PROSITE" id="PS00674">
    <property type="entry name" value="AAA"/>
    <property type="match status" value="1"/>
</dbReference>
<dbReference type="Proteomes" id="UP000053815">
    <property type="component" value="Unassembled WGS sequence"/>
</dbReference>
<name>A0A0C9N0L6_9FUNG</name>
<reference evidence="27" key="1">
    <citation type="submission" date="2014-09" db="EMBL/GenBank/DDBJ databases">
        <title>Draft genome sequence of an oleaginous Mucoromycotina fungus Mucor ambiguus NBRC6742.</title>
        <authorList>
            <person name="Takeda I."/>
            <person name="Yamane N."/>
            <person name="Morita T."/>
            <person name="Tamano K."/>
            <person name="Machida M."/>
            <person name="Baker S."/>
            <person name="Koike H."/>
        </authorList>
    </citation>
    <scope>NUCLEOTIDE SEQUENCE</scope>
    <source>
        <strain evidence="27">NBRC 6742</strain>
    </source>
</reference>
<evidence type="ECO:0000256" key="22">
    <source>
        <dbReference type="ARBA" id="ARBA00023136"/>
    </source>
</evidence>
<keyword evidence="13" id="KW-0999">Mitochondrion inner membrane</keyword>
<dbReference type="SUPFAM" id="SSF140990">
    <property type="entry name" value="FtsH protease domain-like"/>
    <property type="match status" value="1"/>
</dbReference>
<keyword evidence="22" id="KW-0472">Membrane</keyword>
<evidence type="ECO:0000256" key="23">
    <source>
        <dbReference type="ARBA" id="ARBA00070174"/>
    </source>
</evidence>
<feature type="domain" description="AAA+ ATPase" evidence="26">
    <location>
        <begin position="484"/>
        <end position="624"/>
    </location>
</feature>
<evidence type="ECO:0000256" key="14">
    <source>
        <dbReference type="ARBA" id="ARBA00022801"/>
    </source>
</evidence>
<dbReference type="Gene3D" id="3.40.1690.20">
    <property type="match status" value="1"/>
</dbReference>
<evidence type="ECO:0000256" key="2">
    <source>
        <dbReference type="ARBA" id="ARBA00004225"/>
    </source>
</evidence>
<dbReference type="SUPFAM" id="SSF52540">
    <property type="entry name" value="P-loop containing nucleoside triphosphate hydrolases"/>
    <property type="match status" value="1"/>
</dbReference>
<dbReference type="OrthoDB" id="1413014at2759"/>
<keyword evidence="17" id="KW-0809">Transit peptide</keyword>
<comment type="similarity">
    <text evidence="6">In the C-terminal section; belongs to the peptidase M41 family.</text>
</comment>
<dbReference type="Gene3D" id="3.40.50.300">
    <property type="entry name" value="P-loop containing nucleotide triphosphate hydrolases"/>
    <property type="match status" value="1"/>
</dbReference>
<dbReference type="HAMAP" id="MF_01458">
    <property type="entry name" value="FtsH"/>
    <property type="match status" value="1"/>
</dbReference>
<comment type="similarity">
    <text evidence="7">In the N-terminal section; belongs to the AAA ATPase family.</text>
</comment>
<keyword evidence="10" id="KW-0812">Transmembrane</keyword>
<protein>
    <recommendedName>
        <fullName evidence="23">Cytochrome c oxidase subunit 6, mitochondrial</fullName>
    </recommendedName>
    <alternativeName>
        <fullName evidence="24">Cytochrome c oxidase polypeptide VI</fullName>
    </alternativeName>
</protein>
<dbReference type="PANTHER" id="PTHR43655">
    <property type="entry name" value="ATP-DEPENDENT PROTEASE"/>
    <property type="match status" value="1"/>
</dbReference>
<dbReference type="Pfam" id="PF06480">
    <property type="entry name" value="FtsH_ext"/>
    <property type="match status" value="1"/>
</dbReference>
<dbReference type="GO" id="GO:0045277">
    <property type="term" value="C:respiratory chain complex IV"/>
    <property type="evidence" value="ECO:0007669"/>
    <property type="project" value="InterPro"/>
</dbReference>
<evidence type="ECO:0000256" key="11">
    <source>
        <dbReference type="ARBA" id="ARBA00022723"/>
    </source>
</evidence>
<comment type="cofactor">
    <cofactor evidence="1">
        <name>Zn(2+)</name>
        <dbReference type="ChEBI" id="CHEBI:29105"/>
    </cofactor>
</comment>
<evidence type="ECO:0000259" key="26">
    <source>
        <dbReference type="SMART" id="SM00382"/>
    </source>
</evidence>
<keyword evidence="19" id="KW-0408">Iron</keyword>
<dbReference type="Pfam" id="PF02284">
    <property type="entry name" value="COX5A"/>
    <property type="match status" value="1"/>
</dbReference>
<dbReference type="Pfam" id="PF00004">
    <property type="entry name" value="AAA"/>
    <property type="match status" value="1"/>
</dbReference>
<feature type="region of interest" description="Disordered" evidence="25">
    <location>
        <begin position="206"/>
        <end position="283"/>
    </location>
</feature>
<evidence type="ECO:0000256" key="8">
    <source>
        <dbReference type="ARBA" id="ARBA00022617"/>
    </source>
</evidence>
<feature type="compositionally biased region" description="Basic and acidic residues" evidence="25">
    <location>
        <begin position="206"/>
        <end position="222"/>
    </location>
</feature>
<dbReference type="InterPro" id="IPR011546">
    <property type="entry name" value="Pept_M41_FtsH_extracell"/>
</dbReference>
<dbReference type="InterPro" id="IPR050928">
    <property type="entry name" value="ATP-dep_Zn_Metalloprotease"/>
</dbReference>
<evidence type="ECO:0000256" key="1">
    <source>
        <dbReference type="ARBA" id="ARBA00001947"/>
    </source>
</evidence>
<keyword evidence="15" id="KW-0862">Zinc</keyword>
<evidence type="ECO:0000256" key="25">
    <source>
        <dbReference type="SAM" id="MobiDB-lite"/>
    </source>
</evidence>
<evidence type="ECO:0000256" key="24">
    <source>
        <dbReference type="ARBA" id="ARBA00082700"/>
    </source>
</evidence>
<dbReference type="SUPFAM" id="SSF48479">
    <property type="entry name" value="Cytochrome c oxidase subunit E"/>
    <property type="match status" value="1"/>
</dbReference>
<dbReference type="GO" id="GO:0004222">
    <property type="term" value="F:metalloendopeptidase activity"/>
    <property type="evidence" value="ECO:0007669"/>
    <property type="project" value="InterPro"/>
</dbReference>
<comment type="similarity">
    <text evidence="5">Belongs to the cytochrome c oxidase subunit 5A family.</text>
</comment>
<evidence type="ECO:0000256" key="5">
    <source>
        <dbReference type="ARBA" id="ARBA00007972"/>
    </source>
</evidence>
<evidence type="ECO:0000256" key="13">
    <source>
        <dbReference type="ARBA" id="ARBA00022792"/>
    </source>
</evidence>
<dbReference type="InterPro" id="IPR037219">
    <property type="entry name" value="Peptidase_M41-like"/>
</dbReference>
<evidence type="ECO:0000256" key="15">
    <source>
        <dbReference type="ARBA" id="ARBA00022833"/>
    </source>
</evidence>
<gene>
    <name evidence="27" type="ORF">MAM1_0268c08979</name>
</gene>
<dbReference type="NCBIfam" id="TIGR01241">
    <property type="entry name" value="FtsH_fam"/>
    <property type="match status" value="1"/>
</dbReference>
<dbReference type="GO" id="GO:0005524">
    <property type="term" value="F:ATP binding"/>
    <property type="evidence" value="ECO:0007669"/>
    <property type="project" value="UniProtKB-KW"/>
</dbReference>
<evidence type="ECO:0000256" key="6">
    <source>
        <dbReference type="ARBA" id="ARBA00010044"/>
    </source>
</evidence>
<dbReference type="PANTHER" id="PTHR43655:SF2">
    <property type="entry name" value="AFG3 LIKE MATRIX AAA PEPTIDASE SUBUNIT 2, ISOFORM A"/>
    <property type="match status" value="1"/>
</dbReference>
<dbReference type="Gene3D" id="1.25.40.40">
    <property type="entry name" value="Cytochrome c oxidase, subunit Va/VI"/>
    <property type="match status" value="1"/>
</dbReference>
<dbReference type="FunFam" id="1.25.40.40:FF:000001">
    <property type="entry name" value="Cytochrome c oxidase subunit VI"/>
    <property type="match status" value="1"/>
</dbReference>
<dbReference type="InterPro" id="IPR005936">
    <property type="entry name" value="FtsH"/>
</dbReference>
<evidence type="ECO:0000313" key="28">
    <source>
        <dbReference type="Proteomes" id="UP000053815"/>
    </source>
</evidence>
<dbReference type="MEROPS" id="M41.007"/>
<evidence type="ECO:0000256" key="20">
    <source>
        <dbReference type="ARBA" id="ARBA00023049"/>
    </source>
</evidence>
<keyword evidence="28" id="KW-1185">Reference proteome</keyword>
<evidence type="ECO:0000256" key="19">
    <source>
        <dbReference type="ARBA" id="ARBA00023004"/>
    </source>
</evidence>
<dbReference type="STRING" id="91626.A0A0C9N0L6"/>
<evidence type="ECO:0000256" key="7">
    <source>
        <dbReference type="ARBA" id="ARBA00010550"/>
    </source>
</evidence>
<dbReference type="InterPro" id="IPR003959">
    <property type="entry name" value="ATPase_AAA_core"/>
</dbReference>
<organism evidence="27">
    <name type="scientific">Mucor ambiguus</name>
    <dbReference type="NCBI Taxonomy" id="91626"/>
    <lineage>
        <taxon>Eukaryota</taxon>
        <taxon>Fungi</taxon>
        <taxon>Fungi incertae sedis</taxon>
        <taxon>Mucoromycota</taxon>
        <taxon>Mucoromycotina</taxon>
        <taxon>Mucoromycetes</taxon>
        <taxon>Mucorales</taxon>
        <taxon>Mucorineae</taxon>
        <taxon>Mucoraceae</taxon>
        <taxon>Mucor</taxon>
    </lineage>
</organism>
<dbReference type="GO" id="GO:0004176">
    <property type="term" value="F:ATP-dependent peptidase activity"/>
    <property type="evidence" value="ECO:0007669"/>
    <property type="project" value="InterPro"/>
</dbReference>
<dbReference type="GO" id="GO:0034982">
    <property type="term" value="P:mitochondrial protein processing"/>
    <property type="evidence" value="ECO:0007669"/>
    <property type="project" value="TreeGrafter"/>
</dbReference>
<evidence type="ECO:0000256" key="21">
    <source>
        <dbReference type="ARBA" id="ARBA00023128"/>
    </source>
</evidence>
<dbReference type="InterPro" id="IPR003593">
    <property type="entry name" value="AAA+_ATPase"/>
</dbReference>
<dbReference type="FunFam" id="3.40.50.300:FF:000001">
    <property type="entry name" value="ATP-dependent zinc metalloprotease FtsH"/>
    <property type="match status" value="1"/>
</dbReference>
<dbReference type="InterPro" id="IPR003204">
    <property type="entry name" value="Cyt_c_oxidase_su5A/6"/>
</dbReference>
<comment type="subcellular location">
    <subcellularLocation>
        <location evidence="3">Mitochondrion inner membrane</location>
        <topology evidence="3">Peripheral membrane protein</topology>
        <orientation evidence="3">Matrix side</orientation>
    </subcellularLocation>
    <subcellularLocation>
        <location evidence="2">Mitochondrion membrane</location>
        <topology evidence="2">Multi-pass membrane protein</topology>
    </subcellularLocation>
</comment>
<evidence type="ECO:0000313" key="27">
    <source>
        <dbReference type="EMBL" id="GAN09452.1"/>
    </source>
</evidence>
<evidence type="ECO:0000256" key="3">
    <source>
        <dbReference type="ARBA" id="ARBA00004443"/>
    </source>
</evidence>
<dbReference type="AlphaFoldDB" id="A0A0C9N0L6"/>
<feature type="region of interest" description="Disordered" evidence="25">
    <location>
        <begin position="904"/>
        <end position="925"/>
    </location>
</feature>
<evidence type="ECO:0000256" key="18">
    <source>
        <dbReference type="ARBA" id="ARBA00022989"/>
    </source>
</evidence>
<keyword evidence="11" id="KW-0479">Metal-binding</keyword>
<evidence type="ECO:0000256" key="9">
    <source>
        <dbReference type="ARBA" id="ARBA00022670"/>
    </source>
</evidence>
<dbReference type="SMART" id="SM00382">
    <property type="entry name" value="AAA"/>
    <property type="match status" value="1"/>
</dbReference>
<proteinExistence type="inferred from homology"/>
<dbReference type="UniPathway" id="UPA00705"/>
<evidence type="ECO:0000256" key="12">
    <source>
        <dbReference type="ARBA" id="ARBA00022741"/>
    </source>
</evidence>
<dbReference type="EMBL" id="DF836557">
    <property type="protein sequence ID" value="GAN09452.1"/>
    <property type="molecule type" value="Genomic_DNA"/>
</dbReference>
<dbReference type="GO" id="GO:0030163">
    <property type="term" value="P:protein catabolic process"/>
    <property type="evidence" value="ECO:0007669"/>
    <property type="project" value="UniProtKB-ARBA"/>
</dbReference>
<keyword evidence="9" id="KW-0645">Protease</keyword>
<dbReference type="Gene3D" id="1.10.8.60">
    <property type="match status" value="1"/>
</dbReference>
<keyword evidence="16" id="KW-0067">ATP-binding</keyword>
<dbReference type="InterPro" id="IPR041569">
    <property type="entry name" value="AAA_lid_3"/>
</dbReference>
<keyword evidence="14" id="KW-0378">Hydrolase</keyword>
<dbReference type="InterPro" id="IPR003960">
    <property type="entry name" value="ATPase_AAA_CS"/>
</dbReference>
<dbReference type="CDD" id="cd00923">
    <property type="entry name" value="Cyt_c_Oxidase_Va"/>
    <property type="match status" value="1"/>
</dbReference>
<keyword evidence="20" id="KW-0482">Metalloprotease</keyword>
<keyword evidence="12" id="KW-0547">Nucleotide-binding</keyword>
<dbReference type="FunFam" id="1.20.58.760:FF:000003">
    <property type="entry name" value="AFG3-like AAA ATPase 2"/>
    <property type="match status" value="1"/>
</dbReference>
<accession>A0A0C9N0L6</accession>
<dbReference type="GO" id="GO:0008270">
    <property type="term" value="F:zinc ion binding"/>
    <property type="evidence" value="ECO:0007669"/>
    <property type="project" value="InterPro"/>
</dbReference>
<sequence length="925" mass="102261">MLRAAFTGAVSRVAVRSAAPAARPMAIAMGKRFYSAGHEDESFESFTERYVKFFDGVEDLFELQRGLNNAFAYDLVPAPSVIEAALKASRRVDDFATAVRVFEGLKDKVESDKQYKEYLDELAPIRSELGILTKEELSQISSLLHIATFQDFDNGPNLDLFIRDFKMLSRLAQASSRNSTAVQRNALRGPLFNRLNRTTSILRKDIRKYSSDKEPPKKKDDEPFNIPKGFESFFGKQSGKQAKQSAEEAASKHSKNSADQIPKPPPKSSNSNNGGGNKPPEVNVNMNMVLGTAVGTWLLWKMTSPSDSSREITWQGFRTQLLDKGLVDKLVVVNRNRVRVYLRSEANSLGVSPQQTFVFTIGSPDSFEQKLEEAQNELGIPSNERIPVAYRDEISVLQTALHFAPTVLLIGVLVYMTRRGAGGAGGQGGIFGIGKSKAKMFNQETDIRVKFKDVAGADEAKEEIMEFVKFLKNPAVYERLGATIPKGAILSGPPGTGKTLLAKATAGEAGVPFLSVSGSEFVEMFVGVGPSRVRDLFATAKKNAPCIIFVDEIDAIGKARGKGGQMGGNDERESTLNQLLVEMDGFDSSQHVVVLAGTNRPDVLDPALMRPGRFDRHIAIDRPDIAGRAQIFKVHLKPIKTQVDMEQLSRKLAALTPGFSGADIHNVCNEAALIAARHMKDDVDEKDFEDAIERVIAGLEKKSRVLSPEEKTTVAYHEAGHAVAGWYLQYADPLLKVSIIPRNSALGYAQYLPKDQYLYSKKQLFDRACMTLGGRVSEEIFFDTITTGAHDDLQKVTKIAYAQVTTYGMNEKVGPLSFSDPQSEQQFQKPFSEQTGTLIDNEARQIVVDAYEHTRKLLTEKKADIEKVAKLLLEKEVLNREDMENLLGKRPFKEFTVYDEYVRKKTSSPPPFPEDNPSGSVDAAK</sequence>
<dbReference type="InterPro" id="IPR036545">
    <property type="entry name" value="Cyt_c_oxidase_su5A/6_sf"/>
</dbReference>
<evidence type="ECO:0000256" key="16">
    <source>
        <dbReference type="ARBA" id="ARBA00022840"/>
    </source>
</evidence>
<evidence type="ECO:0000256" key="17">
    <source>
        <dbReference type="ARBA" id="ARBA00022946"/>
    </source>
</evidence>
<keyword evidence="8" id="KW-0349">Heme</keyword>
<dbReference type="FunFam" id="1.10.8.60:FF:000019">
    <property type="entry name" value="AFG3-like AAA ATPase 2"/>
    <property type="match status" value="1"/>
</dbReference>
<dbReference type="GO" id="GO:0005745">
    <property type="term" value="C:m-AAA complex"/>
    <property type="evidence" value="ECO:0007669"/>
    <property type="project" value="TreeGrafter"/>
</dbReference>
<dbReference type="Pfam" id="PF17862">
    <property type="entry name" value="AAA_lid_3"/>
    <property type="match status" value="1"/>
</dbReference>
<dbReference type="Gene3D" id="1.20.58.760">
    <property type="entry name" value="Peptidase M41"/>
    <property type="match status" value="1"/>
</dbReference>
<dbReference type="InterPro" id="IPR000642">
    <property type="entry name" value="Peptidase_M41"/>
</dbReference>